<reference evidence="2 3" key="1">
    <citation type="submission" date="2016-03" db="EMBL/GenBank/DDBJ databases">
        <title>Comparative genomics of the ectomycorrhizal sister species Rhizopogon vinicolor and Rhizopogon vesiculosus (Basidiomycota: Boletales) reveals a divergence of the mating type B locus.</title>
        <authorList>
            <person name="Mujic A.B."/>
            <person name="Kuo A."/>
            <person name="Tritt A."/>
            <person name="Lipzen A."/>
            <person name="Chen C."/>
            <person name="Johnson J."/>
            <person name="Sharma A."/>
            <person name="Barry K."/>
            <person name="Grigoriev I.V."/>
            <person name="Spatafora J.W."/>
        </authorList>
    </citation>
    <scope>NUCLEOTIDE SEQUENCE [LARGE SCALE GENOMIC DNA]</scope>
    <source>
        <strain evidence="2 3">AM-OR11-056</strain>
    </source>
</reference>
<feature type="signal peptide" evidence="1">
    <location>
        <begin position="1"/>
        <end position="21"/>
    </location>
</feature>
<accession>A0A1J8PKS1</accession>
<keyword evidence="1" id="KW-0732">Signal</keyword>
<dbReference type="OrthoDB" id="2338662at2759"/>
<dbReference type="Proteomes" id="UP000183567">
    <property type="component" value="Unassembled WGS sequence"/>
</dbReference>
<proteinExistence type="predicted"/>
<sequence>MKYNKSFIAVFAVSLAQGSLAQTWCGKNFMANQTVVPPGGQFVLPSKSDTPLLSFQCAPVFRPYLEEDAKSAAFIVDSPIVYDWVAGAEPISLPPSGTSLGSLDVTISVGPIHATANVPLNSTGFQIPVDISKLLSQKTAYNVTCSAKYSAPSSSKSQKFKTSASLLYLPDTTASVTKTDLRTGALWVRPADGKGGAFAPFIPQGFYVAFDPYLVSNLSVIDSLKADGFVFHCLSPSKQLLNRPLSRFNTLHAYPPYDNLTAFQMVIDKAGSSGMNYKNLTAVAEQVNTYASIPNLLNWETAHEPDGNSDPHNATWLTYDLIYQMDGYHPISIVLNCQDYDFSPYVTGADIVLHDAYPLGINGTFSPVWNTSCTPDFGHCGCDNCQGTMYDVKARVQTFKDRLNIMGFDRTKSVWTTPQAFGSGAYWNSTPTGQQWAALGFTSFSHGAIGSKSYHYPTTTGNATTIEGTATKLTVLIKEVIQPFLVDPTATYAYYDYQGVDAGLWHNGTTYLLLVVNMGENVYVPWKDVGLGWITNATTQVQSVYTSSQSVNATGLNFKPGDIGIYTATP</sequence>
<feature type="chain" id="PRO_5012701526" evidence="1">
    <location>
        <begin position="22"/>
        <end position="570"/>
    </location>
</feature>
<keyword evidence="3" id="KW-1185">Reference proteome</keyword>
<evidence type="ECO:0000313" key="2">
    <source>
        <dbReference type="EMBL" id="OJA08395.1"/>
    </source>
</evidence>
<evidence type="ECO:0000313" key="3">
    <source>
        <dbReference type="Proteomes" id="UP000183567"/>
    </source>
</evidence>
<protein>
    <submittedName>
        <fullName evidence="2">Uncharacterized protein</fullName>
    </submittedName>
</protein>
<evidence type="ECO:0000256" key="1">
    <source>
        <dbReference type="SAM" id="SignalP"/>
    </source>
</evidence>
<dbReference type="AlphaFoldDB" id="A0A1J8PKS1"/>
<comment type="caution">
    <text evidence="2">The sequence shown here is derived from an EMBL/GenBank/DDBJ whole genome shotgun (WGS) entry which is preliminary data.</text>
</comment>
<name>A0A1J8PKS1_9AGAM</name>
<organism evidence="2 3">
    <name type="scientific">Rhizopogon vesiculosus</name>
    <dbReference type="NCBI Taxonomy" id="180088"/>
    <lineage>
        <taxon>Eukaryota</taxon>
        <taxon>Fungi</taxon>
        <taxon>Dikarya</taxon>
        <taxon>Basidiomycota</taxon>
        <taxon>Agaricomycotina</taxon>
        <taxon>Agaricomycetes</taxon>
        <taxon>Agaricomycetidae</taxon>
        <taxon>Boletales</taxon>
        <taxon>Suillineae</taxon>
        <taxon>Rhizopogonaceae</taxon>
        <taxon>Rhizopogon</taxon>
    </lineage>
</organism>
<dbReference type="EMBL" id="LVVM01006306">
    <property type="protein sequence ID" value="OJA08395.1"/>
    <property type="molecule type" value="Genomic_DNA"/>
</dbReference>
<gene>
    <name evidence="2" type="ORF">AZE42_01017</name>
</gene>